<reference evidence="1 2" key="1">
    <citation type="submission" date="2016-01" db="EMBL/GenBank/DDBJ databases">
        <title>Highly variable Streptococcus oralis are common among viridans streptococci isolated from primates.</title>
        <authorList>
            <person name="Denapaite D."/>
            <person name="Rieger M."/>
            <person name="Koendgen S."/>
            <person name="Brueckner R."/>
            <person name="Ochigava I."/>
            <person name="Kappeler P."/>
            <person name="Maetz-Rensing K."/>
            <person name="Leendertz F."/>
            <person name="Hakenbeck R."/>
        </authorList>
    </citation>
    <scope>NUCLEOTIDE SEQUENCE [LARGE SCALE GENOMIC DNA]</scope>
    <source>
        <strain evidence="1 2">DD17</strain>
    </source>
</reference>
<dbReference type="RefSeq" id="WP_061866454.1">
    <property type="nucleotide sequence ID" value="NZ_LQZE01000375.1"/>
</dbReference>
<dbReference type="Proteomes" id="UP000072989">
    <property type="component" value="Unassembled WGS sequence"/>
</dbReference>
<protein>
    <submittedName>
        <fullName evidence="1">Uncharacterized protein</fullName>
    </submittedName>
</protein>
<dbReference type="PATRIC" id="fig|1303.87.peg.2119"/>
<evidence type="ECO:0000313" key="2">
    <source>
        <dbReference type="Proteomes" id="UP000072989"/>
    </source>
</evidence>
<name>A0A139REU6_STROR</name>
<sequence length="113" mass="13101">MKALDKVLDETTVKYFIGDKFHFIEAKENFLYEDKKRTDKKDGIKVTIVTEENPTEFIKVKVNGTLNDVSSYKLYDSIDFENLTGKFWIKTSGNYNSKELSLKADGIQFQLTK</sequence>
<proteinExistence type="predicted"/>
<dbReference type="EMBL" id="LQZE01000375">
    <property type="protein sequence ID" value="KXU13280.1"/>
    <property type="molecule type" value="Genomic_DNA"/>
</dbReference>
<comment type="caution">
    <text evidence="1">The sequence shown here is derived from an EMBL/GenBank/DDBJ whole genome shotgun (WGS) entry which is preliminary data.</text>
</comment>
<gene>
    <name evidence="1" type="ORF">SORDD17_01773</name>
</gene>
<dbReference type="AlphaFoldDB" id="A0A139REU6"/>
<organism evidence="1 2">
    <name type="scientific">Streptococcus oralis</name>
    <dbReference type="NCBI Taxonomy" id="1303"/>
    <lineage>
        <taxon>Bacteria</taxon>
        <taxon>Bacillati</taxon>
        <taxon>Bacillota</taxon>
        <taxon>Bacilli</taxon>
        <taxon>Lactobacillales</taxon>
        <taxon>Streptococcaceae</taxon>
        <taxon>Streptococcus</taxon>
    </lineage>
</organism>
<evidence type="ECO:0000313" key="1">
    <source>
        <dbReference type="EMBL" id="KXU13280.1"/>
    </source>
</evidence>
<accession>A0A139REU6</accession>